<evidence type="ECO:0000259" key="11">
    <source>
        <dbReference type="PROSITE" id="PS50076"/>
    </source>
</evidence>
<evidence type="ECO:0000256" key="10">
    <source>
        <dbReference type="SAM" id="Phobius"/>
    </source>
</evidence>
<dbReference type="FunFam" id="1.10.287.110:FF:000039">
    <property type="entry name" value="Protein translocation complex component (Npl1)"/>
    <property type="match status" value="1"/>
</dbReference>
<evidence type="ECO:0000256" key="3">
    <source>
        <dbReference type="ARBA" id="ARBA00022692"/>
    </source>
</evidence>
<dbReference type="AlphaFoldDB" id="A0A4U0TQW4"/>
<evidence type="ECO:0000256" key="2">
    <source>
        <dbReference type="ARBA" id="ARBA00022448"/>
    </source>
</evidence>
<dbReference type="CDD" id="cd06257">
    <property type="entry name" value="DnaJ"/>
    <property type="match status" value="1"/>
</dbReference>
<dbReference type="Gene3D" id="2.60.40.150">
    <property type="entry name" value="C2 domain"/>
    <property type="match status" value="1"/>
</dbReference>
<feature type="region of interest" description="Disordered" evidence="9">
    <location>
        <begin position="659"/>
        <end position="732"/>
    </location>
</feature>
<keyword evidence="2" id="KW-0813">Transport</keyword>
<dbReference type="Proteomes" id="UP000308549">
    <property type="component" value="Unassembled WGS sequence"/>
</dbReference>
<gene>
    <name evidence="12" type="ORF">B0A50_06678</name>
</gene>
<evidence type="ECO:0000313" key="13">
    <source>
        <dbReference type="Proteomes" id="UP000308549"/>
    </source>
</evidence>
<keyword evidence="5" id="KW-0653">Protein transport</keyword>
<proteinExistence type="predicted"/>
<dbReference type="InterPro" id="IPR035892">
    <property type="entry name" value="C2_domain_sf"/>
</dbReference>
<keyword evidence="13" id="KW-1185">Reference proteome</keyword>
<keyword evidence="4" id="KW-0256">Endoplasmic reticulum</keyword>
<evidence type="ECO:0000256" key="9">
    <source>
        <dbReference type="SAM" id="MobiDB-lite"/>
    </source>
</evidence>
<dbReference type="GO" id="GO:0008320">
    <property type="term" value="F:protein transmembrane transporter activity"/>
    <property type="evidence" value="ECO:0007669"/>
    <property type="project" value="TreeGrafter"/>
</dbReference>
<dbReference type="SUPFAM" id="SSF81296">
    <property type="entry name" value="E set domains"/>
    <property type="match status" value="1"/>
</dbReference>
<dbReference type="PANTHER" id="PTHR24075">
    <property type="entry name" value="SEC63 DOMAIN-CONTAINING"/>
    <property type="match status" value="1"/>
</dbReference>
<dbReference type="InterPro" id="IPR004179">
    <property type="entry name" value="Sec63-dom"/>
</dbReference>
<feature type="domain" description="J" evidence="11">
    <location>
        <begin position="105"/>
        <end position="177"/>
    </location>
</feature>
<feature type="transmembrane region" description="Helical" evidence="10">
    <location>
        <begin position="353"/>
        <end position="373"/>
    </location>
</feature>
<dbReference type="SMART" id="SM00973">
    <property type="entry name" value="Sec63"/>
    <property type="match status" value="1"/>
</dbReference>
<evidence type="ECO:0000256" key="1">
    <source>
        <dbReference type="ARBA" id="ARBA00004477"/>
    </source>
</evidence>
<reference evidence="12 13" key="1">
    <citation type="submission" date="2017-03" db="EMBL/GenBank/DDBJ databases">
        <title>Genomes of endolithic fungi from Antarctica.</title>
        <authorList>
            <person name="Coleine C."/>
            <person name="Masonjones S."/>
            <person name="Stajich J.E."/>
        </authorList>
    </citation>
    <scope>NUCLEOTIDE SEQUENCE [LARGE SCALE GENOMIC DNA]</scope>
    <source>
        <strain evidence="12 13">CCFEE 6315</strain>
    </source>
</reference>
<dbReference type="InterPro" id="IPR014756">
    <property type="entry name" value="Ig_E-set"/>
</dbReference>
<dbReference type="GO" id="GO:0006620">
    <property type="term" value="P:post-translational protein targeting to endoplasmic reticulum membrane"/>
    <property type="evidence" value="ECO:0007669"/>
    <property type="project" value="TreeGrafter"/>
</dbReference>
<dbReference type="Pfam" id="PF00226">
    <property type="entry name" value="DnaJ"/>
    <property type="match status" value="1"/>
</dbReference>
<protein>
    <recommendedName>
        <fullName evidence="11">J domain-containing protein</fullName>
    </recommendedName>
</protein>
<dbReference type="InterPro" id="IPR001623">
    <property type="entry name" value="DnaJ_domain"/>
</dbReference>
<evidence type="ECO:0000256" key="7">
    <source>
        <dbReference type="ARBA" id="ARBA00023136"/>
    </source>
</evidence>
<dbReference type="GO" id="GO:0003723">
    <property type="term" value="F:RNA binding"/>
    <property type="evidence" value="ECO:0007669"/>
    <property type="project" value="TreeGrafter"/>
</dbReference>
<keyword evidence="8" id="KW-0143">Chaperone</keyword>
<evidence type="ECO:0000256" key="6">
    <source>
        <dbReference type="ARBA" id="ARBA00022989"/>
    </source>
</evidence>
<dbReference type="SMART" id="SM00271">
    <property type="entry name" value="DnaJ"/>
    <property type="match status" value="1"/>
</dbReference>
<accession>A0A4U0TQW4</accession>
<feature type="compositionally biased region" description="Acidic residues" evidence="9">
    <location>
        <begin position="701"/>
        <end position="732"/>
    </location>
</feature>
<evidence type="ECO:0000256" key="5">
    <source>
        <dbReference type="ARBA" id="ARBA00022927"/>
    </source>
</evidence>
<dbReference type="Gene3D" id="1.10.3380.10">
    <property type="entry name" value="Sec63 N-terminal domain-like domain"/>
    <property type="match status" value="1"/>
</dbReference>
<keyword evidence="7 10" id="KW-0472">Membrane</keyword>
<keyword evidence="6 10" id="KW-1133">Transmembrane helix</keyword>
<dbReference type="Gene3D" id="1.10.287.110">
    <property type="entry name" value="DnaJ domain"/>
    <property type="match status" value="1"/>
</dbReference>
<evidence type="ECO:0000313" key="12">
    <source>
        <dbReference type="EMBL" id="TKA24521.1"/>
    </source>
</evidence>
<dbReference type="OrthoDB" id="1734229at2759"/>
<comment type="subcellular location">
    <subcellularLocation>
        <location evidence="1">Endoplasmic reticulum membrane</location>
        <topology evidence="1">Multi-pass membrane protein</topology>
    </subcellularLocation>
</comment>
<keyword evidence="3 10" id="KW-0812">Transmembrane</keyword>
<feature type="transmembrane region" description="Helical" evidence="10">
    <location>
        <begin position="205"/>
        <end position="225"/>
    </location>
</feature>
<dbReference type="PANTHER" id="PTHR24075:SF0">
    <property type="entry name" value="TRANSLOCATION PROTEIN SEC63 HOMOLOG"/>
    <property type="match status" value="1"/>
</dbReference>
<dbReference type="GO" id="GO:0006614">
    <property type="term" value="P:SRP-dependent cotranslational protein targeting to membrane"/>
    <property type="evidence" value="ECO:0007669"/>
    <property type="project" value="TreeGrafter"/>
</dbReference>
<dbReference type="SUPFAM" id="SSF158702">
    <property type="entry name" value="Sec63 N-terminal domain-like"/>
    <property type="match status" value="1"/>
</dbReference>
<evidence type="ECO:0000256" key="8">
    <source>
        <dbReference type="ARBA" id="ARBA00023186"/>
    </source>
</evidence>
<dbReference type="SUPFAM" id="SSF46565">
    <property type="entry name" value="Chaperone J-domain"/>
    <property type="match status" value="1"/>
</dbReference>
<evidence type="ECO:0000256" key="4">
    <source>
        <dbReference type="ARBA" id="ARBA00022824"/>
    </source>
</evidence>
<dbReference type="PRINTS" id="PR00625">
    <property type="entry name" value="JDOMAIN"/>
</dbReference>
<dbReference type="Pfam" id="PF02889">
    <property type="entry name" value="Sec63"/>
    <property type="match status" value="1"/>
</dbReference>
<feature type="transmembrane region" description="Helical" evidence="10">
    <location>
        <begin position="76"/>
        <end position="97"/>
    </location>
</feature>
<comment type="caution">
    <text evidence="12">The sequence shown here is derived from an EMBL/GenBank/DDBJ whole genome shotgun (WGS) entry which is preliminary data.</text>
</comment>
<organism evidence="12 13">
    <name type="scientific">Salinomyces thailandicus</name>
    <dbReference type="NCBI Taxonomy" id="706561"/>
    <lineage>
        <taxon>Eukaryota</taxon>
        <taxon>Fungi</taxon>
        <taxon>Dikarya</taxon>
        <taxon>Ascomycota</taxon>
        <taxon>Pezizomycotina</taxon>
        <taxon>Dothideomycetes</taxon>
        <taxon>Dothideomycetidae</taxon>
        <taxon>Mycosphaerellales</taxon>
        <taxon>Teratosphaeriaceae</taxon>
        <taxon>Salinomyces</taxon>
    </lineage>
</organism>
<name>A0A4U0TQW4_9PEZI</name>
<sequence>MSSEYKYDADAQFFPFFVLPVAALITLPLTYSLLRRPSDTTTKAAHIPSPAPPDHADLIAVARAKQKRKEVRLKRMLTAATGWLVMAYMVYLMVVTARSQPKVWNPYDILDVSLSASEKQINSRYRRLSVTMHPDKRQPNPALNETMDVINNEWVEIVKAYKALTDEEVRNNYVQYGNPDGKQSTSFGIALPSILVAEGSGKYVLVFYGALLGIGLPWLVGKWWYGMQKVTRERVLVTSAGNMFQEYRERMDVADVVNAVSSALEYRDLLHGAKEHGGLGKLEKRLLQAAEKEGADSGMPLKDRKRLGDLEDPVRRKTFAMVWAYLTRLDLDDKTLEAEKYELAPTALQMNEAFLSICLAYGFTAPVLASYHLTQCLTQSIPPTNRHPLLQLPHFTPSIISTIERHTKDTQPPMTIQAFMALPPAHRRALATTANLPHSHLAQAETLATQLPHLQVLTAFFKVQGEPAILPSSLVQFVLKARFIPPGTDPSHIPTIDPSTDLADPDPPEGDLAAQKQEQESHPLPLTHAPFLARDRAPCWHVFLADNRQGKIAVPPFTFANFDKPAFKVQEDGTVEPTFEVVTLKMQFQAPPQPGEYKFRLEVVCEAYLGFDHRQEAVMRVESPEQVAEKMGGRVLGEESESEISEPGEDSIAGAMATMRGQPTADSAEAAARKARRAERRVANESKKMVGSGGAGGGGDAGDESEYESGTDEDEESGSGSETDTETDSEGE</sequence>
<dbReference type="GO" id="GO:0031207">
    <property type="term" value="C:Sec62/Sec63 complex"/>
    <property type="evidence" value="ECO:0007669"/>
    <property type="project" value="TreeGrafter"/>
</dbReference>
<feature type="region of interest" description="Disordered" evidence="9">
    <location>
        <begin position="488"/>
        <end position="521"/>
    </location>
</feature>
<feature type="transmembrane region" description="Helical" evidence="10">
    <location>
        <begin position="12"/>
        <end position="34"/>
    </location>
</feature>
<dbReference type="EMBL" id="NAJL01000043">
    <property type="protein sequence ID" value="TKA24521.1"/>
    <property type="molecule type" value="Genomic_DNA"/>
</dbReference>
<dbReference type="InterPro" id="IPR036869">
    <property type="entry name" value="J_dom_sf"/>
</dbReference>
<feature type="compositionally biased region" description="Gly residues" evidence="9">
    <location>
        <begin position="691"/>
        <end position="700"/>
    </location>
</feature>
<dbReference type="PROSITE" id="PS50076">
    <property type="entry name" value="DNAJ_2"/>
    <property type="match status" value="1"/>
</dbReference>